<proteinExistence type="predicted"/>
<sequence>MLKIKEVTKLRKLLKQGGGGQIVVWSDGSWDTVSSSYIGERSGEQPVKKFYTTYPLSTNGVNQTIEEILQILNK</sequence>
<gene>
    <name evidence="1" type="ORF">CD29_19220</name>
</gene>
<evidence type="ECO:0000313" key="2">
    <source>
        <dbReference type="Proteomes" id="UP000030416"/>
    </source>
</evidence>
<dbReference type="EMBL" id="JPVN01000041">
    <property type="protein sequence ID" value="KGR73629.1"/>
    <property type="molecule type" value="Genomic_DNA"/>
</dbReference>
<dbReference type="OrthoDB" id="2875585at2"/>
<name>A0A0A3HML5_9BACL</name>
<evidence type="ECO:0000313" key="1">
    <source>
        <dbReference type="EMBL" id="KGR73629.1"/>
    </source>
</evidence>
<protein>
    <submittedName>
        <fullName evidence="1">Uncharacterized protein</fullName>
    </submittedName>
</protein>
<dbReference type="RefSeq" id="WP_036190202.1">
    <property type="nucleotide sequence ID" value="NZ_AVDA01000041.1"/>
</dbReference>
<reference evidence="1 2" key="1">
    <citation type="submission" date="2014-02" db="EMBL/GenBank/DDBJ databases">
        <title>Draft genome sequence of Lysinibacillus manganicus DSM 26584T.</title>
        <authorList>
            <person name="Zhang F."/>
            <person name="Wang G."/>
            <person name="Zhang L."/>
        </authorList>
    </citation>
    <scope>NUCLEOTIDE SEQUENCE [LARGE SCALE GENOMIC DNA]</scope>
    <source>
        <strain evidence="1 2">DSM 26584</strain>
    </source>
</reference>
<keyword evidence="2" id="KW-1185">Reference proteome</keyword>
<accession>A0A0A3HML5</accession>
<organism evidence="1 2">
    <name type="scientific">Ureibacillus manganicus DSM 26584</name>
    <dbReference type="NCBI Taxonomy" id="1384049"/>
    <lineage>
        <taxon>Bacteria</taxon>
        <taxon>Bacillati</taxon>
        <taxon>Bacillota</taxon>
        <taxon>Bacilli</taxon>
        <taxon>Bacillales</taxon>
        <taxon>Caryophanaceae</taxon>
        <taxon>Ureibacillus</taxon>
    </lineage>
</organism>
<dbReference type="AlphaFoldDB" id="A0A0A3HML5"/>
<dbReference type="Proteomes" id="UP000030416">
    <property type="component" value="Unassembled WGS sequence"/>
</dbReference>
<comment type="caution">
    <text evidence="1">The sequence shown here is derived from an EMBL/GenBank/DDBJ whole genome shotgun (WGS) entry which is preliminary data.</text>
</comment>